<accession>A0A540MTI4</accession>
<dbReference type="Proteomes" id="UP000315295">
    <property type="component" value="Unassembled WGS sequence"/>
</dbReference>
<keyword evidence="3" id="KW-1185">Reference proteome</keyword>
<feature type="compositionally biased region" description="Low complexity" evidence="1">
    <location>
        <begin position="77"/>
        <end position="106"/>
    </location>
</feature>
<comment type="caution">
    <text evidence="2">The sequence shown here is derived from an EMBL/GenBank/DDBJ whole genome shotgun (WGS) entry which is preliminary data.</text>
</comment>
<sequence>MVSDGVTYETTFRIAPQVEQVNNKKVEKQVAKGKQASTREDNSVDLRISSRPIISRKHCLWGGMKGKKVFKKKGQPSGYTTSNGSYTTTPQVSKGSTGSDRFSSSGSWGGSFEKQ</sequence>
<evidence type="ECO:0000313" key="3">
    <source>
        <dbReference type="Proteomes" id="UP000315295"/>
    </source>
</evidence>
<dbReference type="AlphaFoldDB" id="A0A540MTI4"/>
<dbReference type="EMBL" id="VIEB01000182">
    <property type="protein sequence ID" value="TQE02104.1"/>
    <property type="molecule type" value="Genomic_DNA"/>
</dbReference>
<gene>
    <name evidence="2" type="ORF">C1H46_012290</name>
</gene>
<name>A0A540MTI4_MALBA</name>
<proteinExistence type="predicted"/>
<feature type="region of interest" description="Disordered" evidence="1">
    <location>
        <begin position="68"/>
        <end position="115"/>
    </location>
</feature>
<organism evidence="2 3">
    <name type="scientific">Malus baccata</name>
    <name type="common">Siberian crab apple</name>
    <name type="synonym">Pyrus baccata</name>
    <dbReference type="NCBI Taxonomy" id="106549"/>
    <lineage>
        <taxon>Eukaryota</taxon>
        <taxon>Viridiplantae</taxon>
        <taxon>Streptophyta</taxon>
        <taxon>Embryophyta</taxon>
        <taxon>Tracheophyta</taxon>
        <taxon>Spermatophyta</taxon>
        <taxon>Magnoliopsida</taxon>
        <taxon>eudicotyledons</taxon>
        <taxon>Gunneridae</taxon>
        <taxon>Pentapetalae</taxon>
        <taxon>rosids</taxon>
        <taxon>fabids</taxon>
        <taxon>Rosales</taxon>
        <taxon>Rosaceae</taxon>
        <taxon>Amygdaloideae</taxon>
        <taxon>Maleae</taxon>
        <taxon>Malus</taxon>
    </lineage>
</organism>
<evidence type="ECO:0000313" key="2">
    <source>
        <dbReference type="EMBL" id="TQE02104.1"/>
    </source>
</evidence>
<reference evidence="2 3" key="1">
    <citation type="journal article" date="2019" name="G3 (Bethesda)">
        <title>Sequencing of a Wild Apple (Malus baccata) Genome Unravels the Differences Between Cultivated and Wild Apple Species Regarding Disease Resistance and Cold Tolerance.</title>
        <authorList>
            <person name="Chen X."/>
        </authorList>
    </citation>
    <scope>NUCLEOTIDE SEQUENCE [LARGE SCALE GENOMIC DNA]</scope>
    <source>
        <strain evidence="3">cv. Shandingzi</strain>
        <tissue evidence="2">Leaves</tissue>
    </source>
</reference>
<protein>
    <submittedName>
        <fullName evidence="2">Uncharacterized protein</fullName>
    </submittedName>
</protein>
<evidence type="ECO:0000256" key="1">
    <source>
        <dbReference type="SAM" id="MobiDB-lite"/>
    </source>
</evidence>